<gene>
    <name evidence="9" type="primary">trpF</name>
    <name evidence="11" type="ORF">HF966_05665</name>
</gene>
<accession>A0A846ZHC3</accession>
<keyword evidence="7 9" id="KW-0057">Aromatic amino acid biosynthesis</keyword>
<comment type="catalytic activity">
    <reaction evidence="1 9">
        <text>N-(5-phospho-beta-D-ribosyl)anthranilate = 1-(2-carboxyphenylamino)-1-deoxy-D-ribulose 5-phosphate</text>
        <dbReference type="Rhea" id="RHEA:21540"/>
        <dbReference type="ChEBI" id="CHEBI:18277"/>
        <dbReference type="ChEBI" id="CHEBI:58613"/>
        <dbReference type="EC" id="5.3.1.24"/>
    </reaction>
</comment>
<evidence type="ECO:0000256" key="4">
    <source>
        <dbReference type="ARBA" id="ARBA00022272"/>
    </source>
</evidence>
<reference evidence="11 12" key="1">
    <citation type="submission" date="2020-04" db="EMBL/GenBank/DDBJ databases">
        <title>MicrobeNet Type strains.</title>
        <authorList>
            <person name="Nicholson A.C."/>
        </authorList>
    </citation>
    <scope>NUCLEOTIDE SEQUENCE [LARGE SCALE GENOMIC DNA]</scope>
    <source>
        <strain evidence="11 12">CCUG 54536</strain>
    </source>
</reference>
<evidence type="ECO:0000313" key="11">
    <source>
        <dbReference type="EMBL" id="NKZ18660.1"/>
    </source>
</evidence>
<feature type="domain" description="N-(5'phosphoribosyl) anthranilate isomerase (PRAI)" evidence="10">
    <location>
        <begin position="5"/>
        <end position="190"/>
    </location>
</feature>
<protein>
    <recommendedName>
        <fullName evidence="4 9">N-(5'-phosphoribosyl)anthranilate isomerase</fullName>
        <shortName evidence="9">PRAI</shortName>
        <ecNumber evidence="3 9">5.3.1.24</ecNumber>
    </recommendedName>
</protein>
<evidence type="ECO:0000256" key="5">
    <source>
        <dbReference type="ARBA" id="ARBA00022605"/>
    </source>
</evidence>
<evidence type="ECO:0000256" key="9">
    <source>
        <dbReference type="HAMAP-Rule" id="MF_00135"/>
    </source>
</evidence>
<dbReference type="PANTHER" id="PTHR42894">
    <property type="entry name" value="N-(5'-PHOSPHORIBOSYL)ANTHRANILATE ISOMERASE"/>
    <property type="match status" value="1"/>
</dbReference>
<sequence>MTKIKICGIFQEASAELLNQVQPDMAGIILAPGHRRSVGIMTAMAIRAKLDDQIPLYGVFDDQNVMDILTFYGNGLIQGAQLQDDVSEDAVTLLRDKGVPVIQTRRPEAALRDTAADIVQIDTSAGTGTTFDWQAVPPKPLRKKPLMLAGGLNVDNLADAIAQVQPDWVDISSGAEVDGVKDVALMSQLVAIAHAHE</sequence>
<evidence type="ECO:0000256" key="2">
    <source>
        <dbReference type="ARBA" id="ARBA00004664"/>
    </source>
</evidence>
<dbReference type="InterPro" id="IPR044643">
    <property type="entry name" value="TrpF_fam"/>
</dbReference>
<comment type="caution">
    <text evidence="11">The sequence shown here is derived from an EMBL/GenBank/DDBJ whole genome shotgun (WGS) entry which is preliminary data.</text>
</comment>
<evidence type="ECO:0000256" key="7">
    <source>
        <dbReference type="ARBA" id="ARBA00023141"/>
    </source>
</evidence>
<keyword evidence="6 9" id="KW-0822">Tryptophan biosynthesis</keyword>
<dbReference type="GO" id="GO:0000162">
    <property type="term" value="P:L-tryptophan biosynthetic process"/>
    <property type="evidence" value="ECO:0007669"/>
    <property type="project" value="UniProtKB-UniRule"/>
</dbReference>
<dbReference type="EMBL" id="JAAXPO010000005">
    <property type="protein sequence ID" value="NKZ18660.1"/>
    <property type="molecule type" value="Genomic_DNA"/>
</dbReference>
<dbReference type="GO" id="GO:0004640">
    <property type="term" value="F:phosphoribosylanthranilate isomerase activity"/>
    <property type="evidence" value="ECO:0007669"/>
    <property type="project" value="UniProtKB-UniRule"/>
</dbReference>
<dbReference type="RefSeq" id="WP_168677002.1">
    <property type="nucleotide sequence ID" value="NZ_BPKV01000007.1"/>
</dbReference>
<keyword evidence="8 9" id="KW-0413">Isomerase</keyword>
<proteinExistence type="inferred from homology"/>
<dbReference type="EC" id="5.3.1.24" evidence="3 9"/>
<name>A0A846ZHC3_9LACO</name>
<dbReference type="SUPFAM" id="SSF51366">
    <property type="entry name" value="Ribulose-phoshate binding barrel"/>
    <property type="match status" value="1"/>
</dbReference>
<evidence type="ECO:0000256" key="1">
    <source>
        <dbReference type="ARBA" id="ARBA00001164"/>
    </source>
</evidence>
<evidence type="ECO:0000313" key="12">
    <source>
        <dbReference type="Proteomes" id="UP000590460"/>
    </source>
</evidence>
<dbReference type="AlphaFoldDB" id="A0A846ZHC3"/>
<dbReference type="Pfam" id="PF00697">
    <property type="entry name" value="PRAI"/>
    <property type="match status" value="1"/>
</dbReference>
<organism evidence="11 12">
    <name type="scientific">Leuconostoc holzapfelii</name>
    <dbReference type="NCBI Taxonomy" id="434464"/>
    <lineage>
        <taxon>Bacteria</taxon>
        <taxon>Bacillati</taxon>
        <taxon>Bacillota</taxon>
        <taxon>Bacilli</taxon>
        <taxon>Lactobacillales</taxon>
        <taxon>Lactobacillaceae</taxon>
        <taxon>Leuconostoc</taxon>
    </lineage>
</organism>
<dbReference type="InterPro" id="IPR011060">
    <property type="entry name" value="RibuloseP-bd_barrel"/>
</dbReference>
<dbReference type="Proteomes" id="UP000590460">
    <property type="component" value="Unassembled WGS sequence"/>
</dbReference>
<evidence type="ECO:0000259" key="10">
    <source>
        <dbReference type="Pfam" id="PF00697"/>
    </source>
</evidence>
<evidence type="ECO:0000256" key="3">
    <source>
        <dbReference type="ARBA" id="ARBA00012572"/>
    </source>
</evidence>
<dbReference type="PANTHER" id="PTHR42894:SF1">
    <property type="entry name" value="N-(5'-PHOSPHORIBOSYL)ANTHRANILATE ISOMERASE"/>
    <property type="match status" value="1"/>
</dbReference>
<dbReference type="InterPro" id="IPR001240">
    <property type="entry name" value="PRAI_dom"/>
</dbReference>
<dbReference type="InterPro" id="IPR013785">
    <property type="entry name" value="Aldolase_TIM"/>
</dbReference>
<evidence type="ECO:0000256" key="6">
    <source>
        <dbReference type="ARBA" id="ARBA00022822"/>
    </source>
</evidence>
<comment type="similarity">
    <text evidence="9">Belongs to the TrpF family.</text>
</comment>
<dbReference type="Gene3D" id="3.20.20.70">
    <property type="entry name" value="Aldolase class I"/>
    <property type="match status" value="1"/>
</dbReference>
<dbReference type="CDD" id="cd00405">
    <property type="entry name" value="PRAI"/>
    <property type="match status" value="1"/>
</dbReference>
<keyword evidence="5 9" id="KW-0028">Amino-acid biosynthesis</keyword>
<dbReference type="HAMAP" id="MF_00135">
    <property type="entry name" value="PRAI"/>
    <property type="match status" value="1"/>
</dbReference>
<evidence type="ECO:0000256" key="8">
    <source>
        <dbReference type="ARBA" id="ARBA00023235"/>
    </source>
</evidence>
<dbReference type="UniPathway" id="UPA00035">
    <property type="reaction ID" value="UER00042"/>
</dbReference>
<comment type="pathway">
    <text evidence="2 9">Amino-acid biosynthesis; L-tryptophan biosynthesis; L-tryptophan from chorismate: step 3/5.</text>
</comment>